<evidence type="ECO:0000313" key="5">
    <source>
        <dbReference type="Proteomes" id="UP001204953"/>
    </source>
</evidence>
<dbReference type="GO" id="GO:0043190">
    <property type="term" value="C:ATP-binding cassette (ABC) transporter complex"/>
    <property type="evidence" value="ECO:0007669"/>
    <property type="project" value="InterPro"/>
</dbReference>
<comment type="caution">
    <text evidence="4">The sequence shown here is derived from an EMBL/GenBank/DDBJ whole genome shotgun (WGS) entry which is preliminary data.</text>
</comment>
<evidence type="ECO:0000256" key="2">
    <source>
        <dbReference type="ARBA" id="ARBA00022729"/>
    </source>
</evidence>
<protein>
    <submittedName>
        <fullName evidence="4">Phosphate/phosphite/phosphonate ABC transporter substrate-binding protein</fullName>
    </submittedName>
</protein>
<evidence type="ECO:0000313" key="4">
    <source>
        <dbReference type="EMBL" id="MCP2728979.1"/>
    </source>
</evidence>
<keyword evidence="5" id="KW-1185">Reference proteome</keyword>
<reference evidence="4" key="1">
    <citation type="submission" date="2022-06" db="EMBL/GenBank/DDBJ databases">
        <title>New cyanobacteria of genus Symplocastrum in benthos of Lake Baikal.</title>
        <authorList>
            <person name="Sorokovikova E."/>
            <person name="Tikhonova I."/>
            <person name="Krasnopeev A."/>
            <person name="Evseev P."/>
            <person name="Gladkikh A."/>
            <person name="Belykh O."/>
        </authorList>
    </citation>
    <scope>NUCLEOTIDE SEQUENCE</scope>
    <source>
        <strain evidence="4">BBK-W-15</strain>
    </source>
</reference>
<dbReference type="Pfam" id="PF12974">
    <property type="entry name" value="Phosphonate-bd"/>
    <property type="match status" value="1"/>
</dbReference>
<dbReference type="Gene3D" id="3.40.190.10">
    <property type="entry name" value="Periplasmic binding protein-like II"/>
    <property type="match status" value="2"/>
</dbReference>
<feature type="chain" id="PRO_5042255633" evidence="3">
    <location>
        <begin position="22"/>
        <end position="338"/>
    </location>
</feature>
<dbReference type="AlphaFoldDB" id="A0AAE3GRK0"/>
<name>A0AAE3GRK0_9CYAN</name>
<dbReference type="RefSeq" id="WP_254011768.1">
    <property type="nucleotide sequence ID" value="NZ_JAMZMM010000086.1"/>
</dbReference>
<organism evidence="4 5">
    <name type="scientific">Limnofasciculus baicalensis BBK-W-15</name>
    <dbReference type="NCBI Taxonomy" id="2699891"/>
    <lineage>
        <taxon>Bacteria</taxon>
        <taxon>Bacillati</taxon>
        <taxon>Cyanobacteriota</taxon>
        <taxon>Cyanophyceae</taxon>
        <taxon>Coleofasciculales</taxon>
        <taxon>Coleofasciculaceae</taxon>
        <taxon>Limnofasciculus</taxon>
        <taxon>Limnofasciculus baicalensis</taxon>
    </lineage>
</organism>
<keyword evidence="2 3" id="KW-0732">Signal</keyword>
<proteinExistence type="inferred from homology"/>
<dbReference type="Proteomes" id="UP001204953">
    <property type="component" value="Unassembled WGS sequence"/>
</dbReference>
<dbReference type="InterPro" id="IPR005770">
    <property type="entry name" value="PhnD"/>
</dbReference>
<evidence type="ECO:0000256" key="3">
    <source>
        <dbReference type="SAM" id="SignalP"/>
    </source>
</evidence>
<dbReference type="PANTHER" id="PTHR35841">
    <property type="entry name" value="PHOSPHONATES-BINDING PERIPLASMIC PROTEIN"/>
    <property type="match status" value="1"/>
</dbReference>
<comment type="similarity">
    <text evidence="1">Belongs to the phosphate/phosphite/phosphonate binding protein family.</text>
</comment>
<dbReference type="PROSITE" id="PS51257">
    <property type="entry name" value="PROKAR_LIPOPROTEIN"/>
    <property type="match status" value="1"/>
</dbReference>
<evidence type="ECO:0000256" key="1">
    <source>
        <dbReference type="ARBA" id="ARBA00007162"/>
    </source>
</evidence>
<feature type="signal peptide" evidence="3">
    <location>
        <begin position="1"/>
        <end position="21"/>
    </location>
</feature>
<accession>A0AAE3GRK0</accession>
<sequence>MMPRQVKTSHLILGAILVASASLGFGCSTPPSTPQASTPEAAAPKATEETAQTTQTTQTAQTAQNKLTIVFPNRGEAGEAQAKANAVAAFVSKQMGTPVEAIVADDTAAVEALRANRADVAFLSSRPALKAEQLANARLYLAEVRPNYSGGHTYKSLFIVPKDSPLQDKGSGKATLEQLKGKRMAFVSPTSGSGFVFPVGELVKEGLVPGKDRLEGFFGKVSYGGDYTGAIQSVLRGQADVAAVSEYALYPPYISEAEKSKIRVLYSIAGVPAHGVAIDDDVPEATRTKLITALMELNKPENQSLLKDLSNATELVKVDHDKHLSSVRTALKQAGVEL</sequence>
<dbReference type="EMBL" id="JAMZMM010000086">
    <property type="protein sequence ID" value="MCP2728979.1"/>
    <property type="molecule type" value="Genomic_DNA"/>
</dbReference>
<dbReference type="SUPFAM" id="SSF53850">
    <property type="entry name" value="Periplasmic binding protein-like II"/>
    <property type="match status" value="1"/>
</dbReference>
<dbReference type="GO" id="GO:0055085">
    <property type="term" value="P:transmembrane transport"/>
    <property type="evidence" value="ECO:0007669"/>
    <property type="project" value="InterPro"/>
</dbReference>
<gene>
    <name evidence="4" type="primary">phnD</name>
    <name evidence="4" type="ORF">NJ959_10980</name>
</gene>
<dbReference type="NCBIfam" id="TIGR01098">
    <property type="entry name" value="3A0109s03R"/>
    <property type="match status" value="1"/>
</dbReference>
<dbReference type="PANTHER" id="PTHR35841:SF1">
    <property type="entry name" value="PHOSPHONATES-BINDING PERIPLASMIC PROTEIN"/>
    <property type="match status" value="1"/>
</dbReference>